<proteinExistence type="predicted"/>
<dbReference type="Proteomes" id="UP000466445">
    <property type="component" value="Chromosome"/>
</dbReference>
<reference evidence="1 2" key="1">
    <citation type="journal article" date="2019" name="Emerg. Microbes Infect.">
        <title>Comprehensive subspecies identification of 175 nontuberculous mycobacteria species based on 7547 genomic profiles.</title>
        <authorList>
            <person name="Matsumoto Y."/>
            <person name="Kinjo T."/>
            <person name="Motooka D."/>
            <person name="Nabeya D."/>
            <person name="Jung N."/>
            <person name="Uechi K."/>
            <person name="Horii T."/>
            <person name="Iida T."/>
            <person name="Fujita J."/>
            <person name="Nakamura S."/>
        </authorList>
    </citation>
    <scope>NUCLEOTIDE SEQUENCE [LARGE SCALE GENOMIC DNA]</scope>
    <source>
        <strain evidence="1 2">JCM 30395</strain>
    </source>
</reference>
<evidence type="ECO:0000313" key="2">
    <source>
        <dbReference type="Proteomes" id="UP000466445"/>
    </source>
</evidence>
<name>A0A7I7SJX2_9MYCO</name>
<sequence length="75" mass="8150">MSRWSGRDRCEQRDDYLGALSIEIDAPPYDRLDQVSRVEPGEPCGKLADNAAPRGGEDATIHFHPVLAGSTVSPV</sequence>
<keyword evidence="2" id="KW-1185">Reference proteome</keyword>
<gene>
    <name evidence="1" type="ORF">MSAR_01890</name>
</gene>
<dbReference type="EMBL" id="AP022595">
    <property type="protein sequence ID" value="BBY57053.1"/>
    <property type="molecule type" value="Genomic_DNA"/>
</dbReference>
<organism evidence="1 2">
    <name type="scientific">Mycolicibacterium sarraceniae</name>
    <dbReference type="NCBI Taxonomy" id="1534348"/>
    <lineage>
        <taxon>Bacteria</taxon>
        <taxon>Bacillati</taxon>
        <taxon>Actinomycetota</taxon>
        <taxon>Actinomycetes</taxon>
        <taxon>Mycobacteriales</taxon>
        <taxon>Mycobacteriaceae</taxon>
        <taxon>Mycolicibacterium</taxon>
    </lineage>
</organism>
<accession>A0A7I7SJX2</accession>
<dbReference type="AlphaFoldDB" id="A0A7I7SJX2"/>
<protein>
    <submittedName>
        <fullName evidence="1">Uncharacterized protein</fullName>
    </submittedName>
</protein>
<evidence type="ECO:0000313" key="1">
    <source>
        <dbReference type="EMBL" id="BBY57053.1"/>
    </source>
</evidence>
<dbReference type="KEGG" id="msar:MSAR_01890"/>